<evidence type="ECO:0000256" key="8">
    <source>
        <dbReference type="RuleBase" id="RU000461"/>
    </source>
</evidence>
<comment type="similarity">
    <text evidence="1 8">Belongs to the cytochrome P450 family.</text>
</comment>
<evidence type="ECO:0000313" key="11">
    <source>
        <dbReference type="Proteomes" id="UP001530377"/>
    </source>
</evidence>
<evidence type="ECO:0000256" key="9">
    <source>
        <dbReference type="SAM" id="MobiDB-lite"/>
    </source>
</evidence>
<dbReference type="PRINTS" id="PR00385">
    <property type="entry name" value="P450"/>
</dbReference>
<keyword evidence="3 7" id="KW-0479">Metal-binding</keyword>
<dbReference type="Gene3D" id="1.10.630.10">
    <property type="entry name" value="Cytochrome P450"/>
    <property type="match status" value="1"/>
</dbReference>
<reference evidence="10 11" key="1">
    <citation type="submission" date="2024-10" db="EMBL/GenBank/DDBJ databases">
        <title>Updated reference genomes for cyclostephanoid diatoms.</title>
        <authorList>
            <person name="Roberts W.R."/>
            <person name="Alverson A.J."/>
        </authorList>
    </citation>
    <scope>NUCLEOTIDE SEQUENCE [LARGE SCALE GENOMIC DNA]</scope>
    <source>
        <strain evidence="10 11">AJA228-03</strain>
    </source>
</reference>
<evidence type="ECO:0000313" key="10">
    <source>
        <dbReference type="EMBL" id="KAL3808862.1"/>
    </source>
</evidence>
<accession>A0ABD3R7X0</accession>
<dbReference type="PANTHER" id="PTHR24291:SF50">
    <property type="entry name" value="BIFUNCTIONAL ALBAFLAVENONE MONOOXYGENASE_TERPENE SYNTHASE"/>
    <property type="match status" value="1"/>
</dbReference>
<dbReference type="InterPro" id="IPR017972">
    <property type="entry name" value="Cyt_P450_CS"/>
</dbReference>
<gene>
    <name evidence="10" type="ORF">ACHAXA_004149</name>
</gene>
<dbReference type="SUPFAM" id="SSF48264">
    <property type="entry name" value="Cytochrome P450"/>
    <property type="match status" value="1"/>
</dbReference>
<evidence type="ECO:0000256" key="7">
    <source>
        <dbReference type="PIRSR" id="PIRSR602401-1"/>
    </source>
</evidence>
<feature type="binding site" description="axial binding residue" evidence="7">
    <location>
        <position position="494"/>
    </location>
    <ligand>
        <name>heme</name>
        <dbReference type="ChEBI" id="CHEBI:30413"/>
    </ligand>
    <ligandPart>
        <name>Fe</name>
        <dbReference type="ChEBI" id="CHEBI:18248"/>
    </ligandPart>
</feature>
<dbReference type="Proteomes" id="UP001530377">
    <property type="component" value="Unassembled WGS sequence"/>
</dbReference>
<keyword evidence="6 8" id="KW-0503">Monooxygenase</keyword>
<keyword evidence="11" id="KW-1185">Reference proteome</keyword>
<dbReference type="Pfam" id="PF00067">
    <property type="entry name" value="p450"/>
    <property type="match status" value="1"/>
</dbReference>
<evidence type="ECO:0000256" key="1">
    <source>
        <dbReference type="ARBA" id="ARBA00010617"/>
    </source>
</evidence>
<comment type="cofactor">
    <cofactor evidence="7">
        <name>heme</name>
        <dbReference type="ChEBI" id="CHEBI:30413"/>
    </cofactor>
</comment>
<dbReference type="GO" id="GO:0046872">
    <property type="term" value="F:metal ion binding"/>
    <property type="evidence" value="ECO:0007669"/>
    <property type="project" value="UniProtKB-KW"/>
</dbReference>
<evidence type="ECO:0000256" key="4">
    <source>
        <dbReference type="ARBA" id="ARBA00023002"/>
    </source>
</evidence>
<evidence type="ECO:0000256" key="3">
    <source>
        <dbReference type="ARBA" id="ARBA00022723"/>
    </source>
</evidence>
<protein>
    <recommendedName>
        <fullName evidence="12">Cytochrome P450</fullName>
    </recommendedName>
</protein>
<dbReference type="AlphaFoldDB" id="A0ABD3R7X0"/>
<evidence type="ECO:0000256" key="6">
    <source>
        <dbReference type="ARBA" id="ARBA00023033"/>
    </source>
</evidence>
<proteinExistence type="inferred from homology"/>
<evidence type="ECO:0000256" key="5">
    <source>
        <dbReference type="ARBA" id="ARBA00023004"/>
    </source>
</evidence>
<keyword evidence="2 7" id="KW-0349">Heme</keyword>
<name>A0ABD3R7X0_9STRA</name>
<dbReference type="GO" id="GO:0004497">
    <property type="term" value="F:monooxygenase activity"/>
    <property type="evidence" value="ECO:0007669"/>
    <property type="project" value="UniProtKB-KW"/>
</dbReference>
<comment type="caution">
    <text evidence="10">The sequence shown here is derived from an EMBL/GenBank/DDBJ whole genome shotgun (WGS) entry which is preliminary data.</text>
</comment>
<dbReference type="InterPro" id="IPR001128">
    <property type="entry name" value="Cyt_P450"/>
</dbReference>
<keyword evidence="4 8" id="KW-0560">Oxidoreductase</keyword>
<dbReference type="InterPro" id="IPR002401">
    <property type="entry name" value="Cyt_P450_E_grp-I"/>
</dbReference>
<dbReference type="InterPro" id="IPR050196">
    <property type="entry name" value="Cytochrome_P450_Monoox"/>
</dbReference>
<feature type="region of interest" description="Disordered" evidence="9">
    <location>
        <begin position="47"/>
        <end position="73"/>
    </location>
</feature>
<keyword evidence="5 7" id="KW-0408">Iron</keyword>
<dbReference type="PROSITE" id="PS00086">
    <property type="entry name" value="CYTOCHROME_P450"/>
    <property type="match status" value="1"/>
</dbReference>
<evidence type="ECO:0008006" key="12">
    <source>
        <dbReference type="Google" id="ProtNLM"/>
    </source>
</evidence>
<evidence type="ECO:0000256" key="2">
    <source>
        <dbReference type="ARBA" id="ARBA00022617"/>
    </source>
</evidence>
<organism evidence="10 11">
    <name type="scientific">Cyclostephanos tholiformis</name>
    <dbReference type="NCBI Taxonomy" id="382380"/>
    <lineage>
        <taxon>Eukaryota</taxon>
        <taxon>Sar</taxon>
        <taxon>Stramenopiles</taxon>
        <taxon>Ochrophyta</taxon>
        <taxon>Bacillariophyta</taxon>
        <taxon>Coscinodiscophyceae</taxon>
        <taxon>Thalassiosirophycidae</taxon>
        <taxon>Stephanodiscales</taxon>
        <taxon>Stephanodiscaceae</taxon>
        <taxon>Cyclostephanos</taxon>
    </lineage>
</organism>
<sequence>MALSSRSCSGSTSLAAAAATTTALFAAAATWKLRRVSHAARRVEAVATISNDDDGESSSTTTTTPTYPPTPPNRHWLFGHGRDLDLTRTNNHDVLFLNWMTELKSKVIMFHLPIVGRFIVVGDADVARYVLGNAFVKSPTYGALLPLIGRRSLVTMEGEEWKAQRKSYNPGFSPDFLRRTVSTIIDKTRRFMDVCDMDVNYGRSTNMLGRAIDLTIDVIVSVGFGEDWHDTADGKDKVDTMRELTSLIGESMKDPLRRYFSPSHMWKTWRLSGRLDRDMKFLVRRRLDEIILERTNAAASPVDIMESSKQRDILSFTLHRFLQSNGVGAKLGRNDMEIITSQLKTFYFAGHDTTATTIAWAYWLLIQHPECLGKAREEVESYIGREPLDDMTTFEMLQKCEYLDAVARETLRLYPPAATTRYIPSTSPDDDVPNAGGYLLGNSIVHLNFYAIQRDPRVWDVPDEFAPDRFLGEVGRKRIASSSFVPFSKGARDCIGKYFALLEIKIALAALICRYDGDVIDPNEAYVTRLTSIPRGGCEVNLRRRSVA</sequence>
<dbReference type="EMBL" id="JALLPB020000464">
    <property type="protein sequence ID" value="KAL3808862.1"/>
    <property type="molecule type" value="Genomic_DNA"/>
</dbReference>
<dbReference type="PRINTS" id="PR00463">
    <property type="entry name" value="EP450I"/>
</dbReference>
<dbReference type="InterPro" id="IPR036396">
    <property type="entry name" value="Cyt_P450_sf"/>
</dbReference>
<dbReference type="PANTHER" id="PTHR24291">
    <property type="entry name" value="CYTOCHROME P450 FAMILY 4"/>
    <property type="match status" value="1"/>
</dbReference>